<feature type="domain" description="Ground-like" evidence="3">
    <location>
        <begin position="208"/>
        <end position="287"/>
    </location>
</feature>
<evidence type="ECO:0000256" key="2">
    <source>
        <dbReference type="SAM" id="SignalP"/>
    </source>
</evidence>
<protein>
    <recommendedName>
        <fullName evidence="3">Ground-like domain-containing protein</fullName>
    </recommendedName>
</protein>
<dbReference type="InterPro" id="IPR007284">
    <property type="entry name" value="Ground-like_dom"/>
</dbReference>
<gene>
    <name evidence="4" type="ORF">CAMP_LOCUS12522</name>
</gene>
<keyword evidence="2" id="KW-0732">Signal</keyword>
<feature type="chain" id="PRO_5040235367" description="Ground-like domain-containing protein" evidence="2">
    <location>
        <begin position="22"/>
        <end position="329"/>
    </location>
</feature>
<reference evidence="4" key="1">
    <citation type="submission" date="2022-11" db="EMBL/GenBank/DDBJ databases">
        <authorList>
            <person name="Kikuchi T."/>
        </authorList>
    </citation>
    <scope>NUCLEOTIDE SEQUENCE</scope>
    <source>
        <strain evidence="4">PS1010</strain>
    </source>
</reference>
<proteinExistence type="predicted"/>
<dbReference type="AlphaFoldDB" id="A0A9P1IQ32"/>
<feature type="region of interest" description="Disordered" evidence="1">
    <location>
        <begin position="71"/>
        <end position="98"/>
    </location>
</feature>
<evidence type="ECO:0000256" key="1">
    <source>
        <dbReference type="SAM" id="MobiDB-lite"/>
    </source>
</evidence>
<dbReference type="OrthoDB" id="5831900at2759"/>
<keyword evidence="5" id="KW-1185">Reference proteome</keyword>
<dbReference type="PANTHER" id="PTHR31967:SF18">
    <property type="entry name" value="GROUND-LIKE DOMAIN-CONTAINING PROTEIN"/>
    <property type="match status" value="1"/>
</dbReference>
<feature type="signal peptide" evidence="2">
    <location>
        <begin position="1"/>
        <end position="21"/>
    </location>
</feature>
<comment type="caution">
    <text evidence="4">The sequence shown here is derived from an EMBL/GenBank/DDBJ whole genome shotgun (WGS) entry which is preliminary data.</text>
</comment>
<dbReference type="Pfam" id="PF04155">
    <property type="entry name" value="Ground-like"/>
    <property type="match status" value="1"/>
</dbReference>
<organism evidence="4 5">
    <name type="scientific">Caenorhabditis angaria</name>
    <dbReference type="NCBI Taxonomy" id="860376"/>
    <lineage>
        <taxon>Eukaryota</taxon>
        <taxon>Metazoa</taxon>
        <taxon>Ecdysozoa</taxon>
        <taxon>Nematoda</taxon>
        <taxon>Chromadorea</taxon>
        <taxon>Rhabditida</taxon>
        <taxon>Rhabditina</taxon>
        <taxon>Rhabditomorpha</taxon>
        <taxon>Rhabditoidea</taxon>
        <taxon>Rhabditidae</taxon>
        <taxon>Peloderinae</taxon>
        <taxon>Caenorhabditis</taxon>
    </lineage>
</organism>
<feature type="compositionally biased region" description="Basic and acidic residues" evidence="1">
    <location>
        <begin position="89"/>
        <end position="98"/>
    </location>
</feature>
<sequence>MYILPFISVFFITIFPSKIFSKTYEYPIQEESKTIRTSDINLPSIQEKYTSRRIHGVNNVDFSRPLILSSGSGRTKANLKKKSRKSRKKKEESVLRRREVPRSMKAVSNFEQKLAEQIEEDQMKFVADEKNPMKYVVEKGLLYKQSRFSPIARVEIPKIPPMKTSVFHGNINRQMKAIPVSMNTMSTNPIKKSYPISRDKKCQINRFGFECCDQLLENLMLKSYEKLKRKNEQPDLMTVSMIMKQDTKNFFNKNFDVIVGPADFATSIASNFHCKVELGQNLNLIAFAFVPPSDANIRRRNIPYHELARDDFQETADLVVSRNGIVIAH</sequence>
<evidence type="ECO:0000313" key="4">
    <source>
        <dbReference type="EMBL" id="CAI5449885.1"/>
    </source>
</evidence>
<dbReference type="PANTHER" id="PTHR31967">
    <property type="entry name" value="GROUNDHOG (HEDGEHOG-LIKE FAMILY)-RELATED"/>
    <property type="match status" value="1"/>
</dbReference>
<dbReference type="Proteomes" id="UP001152747">
    <property type="component" value="Unassembled WGS sequence"/>
</dbReference>
<feature type="compositionally biased region" description="Basic residues" evidence="1">
    <location>
        <begin position="77"/>
        <end position="88"/>
    </location>
</feature>
<dbReference type="EMBL" id="CANHGI010000004">
    <property type="protein sequence ID" value="CAI5449885.1"/>
    <property type="molecule type" value="Genomic_DNA"/>
</dbReference>
<evidence type="ECO:0000313" key="5">
    <source>
        <dbReference type="Proteomes" id="UP001152747"/>
    </source>
</evidence>
<name>A0A9P1IQ32_9PELO</name>
<accession>A0A9P1IQ32</accession>
<evidence type="ECO:0000259" key="3">
    <source>
        <dbReference type="Pfam" id="PF04155"/>
    </source>
</evidence>